<dbReference type="EMBL" id="LT934115">
    <property type="protein sequence ID" value="VAH63350.1"/>
    <property type="molecule type" value="Genomic_DNA"/>
</dbReference>
<evidence type="ECO:0000256" key="2">
    <source>
        <dbReference type="ARBA" id="ARBA00022946"/>
    </source>
</evidence>
<feature type="repeat" description="PPR" evidence="3">
    <location>
        <begin position="24"/>
        <end position="58"/>
    </location>
</feature>
<dbReference type="GO" id="GO:0009658">
    <property type="term" value="P:chloroplast organization"/>
    <property type="evidence" value="ECO:0007669"/>
    <property type="project" value="InterPro"/>
</dbReference>
<reference evidence="4 5" key="1">
    <citation type="submission" date="2017-09" db="EMBL/GenBank/DDBJ databases">
        <authorList>
            <consortium name="International Durum Wheat Genome Sequencing Consortium (IDWGSC)"/>
            <person name="Milanesi L."/>
        </authorList>
    </citation>
    <scope>NUCLEOTIDE SEQUENCE [LARGE SCALE GENOMIC DNA]</scope>
    <source>
        <strain evidence="5">cv. Svevo</strain>
    </source>
</reference>
<dbReference type="PROSITE" id="PS51375">
    <property type="entry name" value="PPR"/>
    <property type="match status" value="1"/>
</dbReference>
<keyword evidence="2" id="KW-0809">Transit peptide</keyword>
<dbReference type="InterPro" id="IPR044645">
    <property type="entry name" value="DG1/EMB2279-like"/>
</dbReference>
<sequence>MLVCGKYNLVYEVFDRVKQKSIPGALNYKVLVNALWREGKIDEAVMAVKDMENRGIVGSASLYYDLARCLCSGGRCKEALLQLTADIDSEIPFVS</sequence>
<evidence type="ECO:0000313" key="5">
    <source>
        <dbReference type="Proteomes" id="UP000324705"/>
    </source>
</evidence>
<dbReference type="Gramene" id="TRITD3Av1G179910.9">
    <property type="protein sequence ID" value="TRITD3Av1G179910.9"/>
    <property type="gene ID" value="TRITD3Av1G179910"/>
</dbReference>
<dbReference type="InterPro" id="IPR002885">
    <property type="entry name" value="PPR_rpt"/>
</dbReference>
<evidence type="ECO:0008006" key="6">
    <source>
        <dbReference type="Google" id="ProtNLM"/>
    </source>
</evidence>
<protein>
    <recommendedName>
        <fullName evidence="6">Pentatricopeptide repeat-containing protein</fullName>
    </recommendedName>
</protein>
<evidence type="ECO:0000313" key="4">
    <source>
        <dbReference type="EMBL" id="VAH63350.1"/>
    </source>
</evidence>
<organism evidence="4 5">
    <name type="scientific">Triticum turgidum subsp. durum</name>
    <name type="common">Durum wheat</name>
    <name type="synonym">Triticum durum</name>
    <dbReference type="NCBI Taxonomy" id="4567"/>
    <lineage>
        <taxon>Eukaryota</taxon>
        <taxon>Viridiplantae</taxon>
        <taxon>Streptophyta</taxon>
        <taxon>Embryophyta</taxon>
        <taxon>Tracheophyta</taxon>
        <taxon>Spermatophyta</taxon>
        <taxon>Magnoliopsida</taxon>
        <taxon>Liliopsida</taxon>
        <taxon>Poales</taxon>
        <taxon>Poaceae</taxon>
        <taxon>BOP clade</taxon>
        <taxon>Pooideae</taxon>
        <taxon>Triticodae</taxon>
        <taxon>Triticeae</taxon>
        <taxon>Triticinae</taxon>
        <taxon>Triticum</taxon>
    </lineage>
</organism>
<gene>
    <name evidence="4" type="ORF">TRITD_3Av1G179910</name>
</gene>
<dbReference type="PANTHER" id="PTHR46935:SF1">
    <property type="entry name" value="OS01G0674700 PROTEIN"/>
    <property type="match status" value="1"/>
</dbReference>
<dbReference type="Proteomes" id="UP000324705">
    <property type="component" value="Chromosome 3A"/>
</dbReference>
<keyword evidence="5" id="KW-1185">Reference proteome</keyword>
<keyword evidence="1" id="KW-0677">Repeat</keyword>
<dbReference type="PANTHER" id="PTHR46935">
    <property type="entry name" value="OS01G0674700 PROTEIN"/>
    <property type="match status" value="1"/>
</dbReference>
<dbReference type="GO" id="GO:0009507">
    <property type="term" value="C:chloroplast"/>
    <property type="evidence" value="ECO:0007669"/>
    <property type="project" value="TreeGrafter"/>
</dbReference>
<proteinExistence type="predicted"/>
<dbReference type="InterPro" id="IPR011990">
    <property type="entry name" value="TPR-like_helical_dom_sf"/>
</dbReference>
<accession>A0A9R0VNS0</accession>
<dbReference type="Pfam" id="PF01535">
    <property type="entry name" value="PPR"/>
    <property type="match status" value="1"/>
</dbReference>
<dbReference type="Gene3D" id="1.25.40.10">
    <property type="entry name" value="Tetratricopeptide repeat domain"/>
    <property type="match status" value="1"/>
</dbReference>
<dbReference type="AlphaFoldDB" id="A0A9R0VNS0"/>
<evidence type="ECO:0000256" key="3">
    <source>
        <dbReference type="PROSITE-ProRule" id="PRU00708"/>
    </source>
</evidence>
<evidence type="ECO:0000256" key="1">
    <source>
        <dbReference type="ARBA" id="ARBA00022737"/>
    </source>
</evidence>
<dbReference type="NCBIfam" id="TIGR00756">
    <property type="entry name" value="PPR"/>
    <property type="match status" value="1"/>
</dbReference>
<name>A0A9R0VNS0_TRITD</name>